<dbReference type="SUPFAM" id="SSF53448">
    <property type="entry name" value="Nucleotide-diphospho-sugar transferases"/>
    <property type="match status" value="1"/>
</dbReference>
<proteinExistence type="predicted"/>
<dbReference type="InterPro" id="IPR007267">
    <property type="entry name" value="GtrA_DPMS_TM"/>
</dbReference>
<keyword evidence="3 5" id="KW-1133">Transmembrane helix</keyword>
<dbReference type="AlphaFoldDB" id="A0A926ZGG9"/>
<reference evidence="8" key="1">
    <citation type="journal article" date="2015" name="ISME J.">
        <title>Draft Genome Sequence of Streptomyces incarnatus NRRL8089, which Produces the Nucleoside Antibiotic Sinefungin.</title>
        <authorList>
            <person name="Oshima K."/>
            <person name="Hattori M."/>
            <person name="Shimizu H."/>
            <person name="Fukuda K."/>
            <person name="Nemoto M."/>
            <person name="Inagaki K."/>
            <person name="Tamura T."/>
        </authorList>
    </citation>
    <scope>NUCLEOTIDE SEQUENCE</scope>
    <source>
        <strain evidence="8">FACHB-1375</strain>
    </source>
</reference>
<evidence type="ECO:0000256" key="4">
    <source>
        <dbReference type="ARBA" id="ARBA00023136"/>
    </source>
</evidence>
<dbReference type="Gene3D" id="3.90.550.10">
    <property type="entry name" value="Spore Coat Polysaccharide Biosynthesis Protein SpsA, Chain A"/>
    <property type="match status" value="1"/>
</dbReference>
<dbReference type="GO" id="GO:0000271">
    <property type="term" value="P:polysaccharide biosynthetic process"/>
    <property type="evidence" value="ECO:0007669"/>
    <property type="project" value="InterPro"/>
</dbReference>
<protein>
    <submittedName>
        <fullName evidence="8">Glycosyltransferase</fullName>
    </submittedName>
</protein>
<feature type="domain" description="GtrA/DPMS transmembrane" evidence="7">
    <location>
        <begin position="12"/>
        <end position="135"/>
    </location>
</feature>
<feature type="domain" description="Glycosyltransferase 2-like" evidence="6">
    <location>
        <begin position="193"/>
        <end position="360"/>
    </location>
</feature>
<dbReference type="GO" id="GO:0016020">
    <property type="term" value="C:membrane"/>
    <property type="evidence" value="ECO:0007669"/>
    <property type="project" value="UniProtKB-SubCell"/>
</dbReference>
<dbReference type="Pfam" id="PF04138">
    <property type="entry name" value="GtrA_DPMS_TM"/>
    <property type="match status" value="1"/>
</dbReference>
<evidence type="ECO:0000259" key="6">
    <source>
        <dbReference type="Pfam" id="PF00535"/>
    </source>
</evidence>
<feature type="transmembrane region" description="Helical" evidence="5">
    <location>
        <begin position="85"/>
        <end position="104"/>
    </location>
</feature>
<evidence type="ECO:0000256" key="1">
    <source>
        <dbReference type="ARBA" id="ARBA00004141"/>
    </source>
</evidence>
<organism evidence="8 9">
    <name type="scientific">Aerosakkonema funiforme FACHB-1375</name>
    <dbReference type="NCBI Taxonomy" id="2949571"/>
    <lineage>
        <taxon>Bacteria</taxon>
        <taxon>Bacillati</taxon>
        <taxon>Cyanobacteriota</taxon>
        <taxon>Cyanophyceae</taxon>
        <taxon>Oscillatoriophycideae</taxon>
        <taxon>Aerosakkonematales</taxon>
        <taxon>Aerosakkonemataceae</taxon>
        <taxon>Aerosakkonema</taxon>
    </lineage>
</organism>
<dbReference type="InterPro" id="IPR029044">
    <property type="entry name" value="Nucleotide-diphossugar_trans"/>
</dbReference>
<feature type="transmembrane region" description="Helical" evidence="5">
    <location>
        <begin position="44"/>
        <end position="65"/>
    </location>
</feature>
<keyword evidence="2 5" id="KW-0812">Transmembrane</keyword>
<keyword evidence="4 5" id="KW-0472">Membrane</keyword>
<dbReference type="PANTHER" id="PTHR48090">
    <property type="entry name" value="UNDECAPRENYL-PHOSPHATE 4-DEOXY-4-FORMAMIDO-L-ARABINOSE TRANSFERASE-RELATED"/>
    <property type="match status" value="1"/>
</dbReference>
<gene>
    <name evidence="8" type="ORF">H6G03_01500</name>
</gene>
<dbReference type="PANTHER" id="PTHR48090:SF7">
    <property type="entry name" value="RFBJ PROTEIN"/>
    <property type="match status" value="1"/>
</dbReference>
<evidence type="ECO:0000256" key="2">
    <source>
        <dbReference type="ARBA" id="ARBA00022692"/>
    </source>
</evidence>
<reference evidence="8" key="2">
    <citation type="submission" date="2020-08" db="EMBL/GenBank/DDBJ databases">
        <authorList>
            <person name="Chen M."/>
            <person name="Teng W."/>
            <person name="Zhao L."/>
            <person name="Hu C."/>
            <person name="Zhou Y."/>
            <person name="Han B."/>
            <person name="Song L."/>
            <person name="Shu W."/>
        </authorList>
    </citation>
    <scope>NUCLEOTIDE SEQUENCE</scope>
    <source>
        <strain evidence="8">FACHB-1375</strain>
    </source>
</reference>
<evidence type="ECO:0000313" key="8">
    <source>
        <dbReference type="EMBL" id="MBD2179796.1"/>
    </source>
</evidence>
<evidence type="ECO:0000313" key="9">
    <source>
        <dbReference type="Proteomes" id="UP000641646"/>
    </source>
</evidence>
<dbReference type="Proteomes" id="UP000641646">
    <property type="component" value="Unassembled WGS sequence"/>
</dbReference>
<feature type="transmembrane region" description="Helical" evidence="5">
    <location>
        <begin position="12"/>
        <end position="32"/>
    </location>
</feature>
<keyword evidence="9" id="KW-1185">Reference proteome</keyword>
<dbReference type="InterPro" id="IPR001173">
    <property type="entry name" value="Glyco_trans_2-like"/>
</dbReference>
<feature type="transmembrane region" description="Helical" evidence="5">
    <location>
        <begin position="111"/>
        <end position="129"/>
    </location>
</feature>
<comment type="subcellular location">
    <subcellularLocation>
        <location evidence="1">Membrane</location>
        <topology evidence="1">Multi-pass membrane protein</topology>
    </subcellularLocation>
</comment>
<comment type="caution">
    <text evidence="8">The sequence shown here is derived from an EMBL/GenBank/DDBJ whole genome shotgun (WGS) entry which is preliminary data.</text>
</comment>
<dbReference type="Pfam" id="PF00535">
    <property type="entry name" value="Glycos_transf_2"/>
    <property type="match status" value="1"/>
</dbReference>
<evidence type="ECO:0000256" key="5">
    <source>
        <dbReference type="SAM" id="Phobius"/>
    </source>
</evidence>
<accession>A0A926ZGG9</accession>
<name>A0A926ZGG9_9CYAN</name>
<dbReference type="InterPro" id="IPR050256">
    <property type="entry name" value="Glycosyltransferase_2"/>
</dbReference>
<evidence type="ECO:0000256" key="3">
    <source>
        <dbReference type="ARBA" id="ARBA00022989"/>
    </source>
</evidence>
<dbReference type="EMBL" id="JACJPW010000002">
    <property type="protein sequence ID" value="MBD2179796.1"/>
    <property type="molecule type" value="Genomic_DNA"/>
</dbReference>
<dbReference type="CDD" id="cd04179">
    <property type="entry name" value="DPM_DPG-synthase_like"/>
    <property type="match status" value="1"/>
</dbReference>
<evidence type="ECO:0000259" key="7">
    <source>
        <dbReference type="Pfam" id="PF04138"/>
    </source>
</evidence>
<sequence length="443" mass="50718">MLSKLLRNRILKFIIAGGVAATFNLLLMNCLIEFMGFDTPILRNVANVLSIEMSLLFSFFLYRILVWPGGNWTVREVWLRQLPLYHMSAGSAIIARIFIVFPILDSLLIDYRINTLVGVLINASLNYLISDKLVFKSQVKDSKYQNKAETESELYYPEGLAPALENSSNLPMYSGRDKGASLSTKNGKVDVLSVVIPAYNEEGSIVYTVESIAQMLEEKNIPYEILVVNDNSRDRTEELLQHLSSQNEKVRYINNYYPNGFGFAVRCGLENFQGDVVAIVMADSSDEPENIVDYYYKLQEGYECVFGSRFIKGGKVIDYPIHKLIINRLANLFIQILFGLKLNDTTNAFKIYRKEVIEGVFPLLSHHFNLTVEIPLKAIVRGYSYTTIPIIWRNRKTGVSKLKIKEMGSRYLFIVLYIFLERMLSRGDYVRKRHEQAGIRIKA</sequence>